<dbReference type="Pfam" id="PF13030">
    <property type="entry name" value="DUF3891"/>
    <property type="match status" value="1"/>
</dbReference>
<evidence type="ECO:0000313" key="2">
    <source>
        <dbReference type="Proteomes" id="UP000245765"/>
    </source>
</evidence>
<dbReference type="EMBL" id="QGNA01000004">
    <property type="protein sequence ID" value="PWS35736.1"/>
    <property type="molecule type" value="Genomic_DNA"/>
</dbReference>
<accession>A0A317FDV5</accession>
<name>A0A317FDV5_9PROT</name>
<comment type="caution">
    <text evidence="1">The sequence shown here is derived from an EMBL/GenBank/DDBJ whole genome shotgun (WGS) entry which is preliminary data.</text>
</comment>
<dbReference type="Proteomes" id="UP000245765">
    <property type="component" value="Unassembled WGS sequence"/>
</dbReference>
<evidence type="ECO:0008006" key="3">
    <source>
        <dbReference type="Google" id="ProtNLM"/>
    </source>
</evidence>
<proteinExistence type="predicted"/>
<keyword evidence="2" id="KW-1185">Reference proteome</keyword>
<organism evidence="1 2">
    <name type="scientific">Falsiroseomonas bella</name>
    <dbReference type="NCBI Taxonomy" id="2184016"/>
    <lineage>
        <taxon>Bacteria</taxon>
        <taxon>Pseudomonadati</taxon>
        <taxon>Pseudomonadota</taxon>
        <taxon>Alphaproteobacteria</taxon>
        <taxon>Acetobacterales</taxon>
        <taxon>Roseomonadaceae</taxon>
        <taxon>Falsiroseomonas</taxon>
    </lineage>
</organism>
<protein>
    <recommendedName>
        <fullName evidence="3">DUF3891 family protein</fullName>
    </recommendedName>
</protein>
<reference evidence="2" key="1">
    <citation type="submission" date="2018-05" db="EMBL/GenBank/DDBJ databases">
        <authorList>
            <person name="Du Z."/>
            <person name="Wang X."/>
        </authorList>
    </citation>
    <scope>NUCLEOTIDE SEQUENCE [LARGE SCALE GENOMIC DNA]</scope>
    <source>
        <strain evidence="2">CQN31</strain>
    </source>
</reference>
<dbReference type="InterPro" id="IPR024992">
    <property type="entry name" value="DUF3891"/>
</dbReference>
<sequence length="274" mass="29258">MAEDQTGRHVLAARRRLAMLFRDLPDGSFLAISQPMHALVSGQMARAWGAPGFARPEPFEEIATACAQHDVAWMDWEASPSLDAATGRPHAFRQVGARTHAPMWAAGVQRAVASWGPWVGLLVSRHGTRIYAAYSDRHRVSPEDAAAADTYQRQQGALRAELLARLGATEAELELAAALVAVTDTLSLAACGGIATLGWSGMAPLAGGGEAPLKLEEGDGVMTVSPWPFAAAEVPLSWTARRFAPGTRWTDEAAMRRDYAAAPVERVTARLVPG</sequence>
<dbReference type="AlphaFoldDB" id="A0A317FDV5"/>
<evidence type="ECO:0000313" key="1">
    <source>
        <dbReference type="EMBL" id="PWS35736.1"/>
    </source>
</evidence>
<gene>
    <name evidence="1" type="ORF">DFH01_19325</name>
</gene>